<organism evidence="2 3">
    <name type="scientific">Alternaria panax</name>
    <dbReference type="NCBI Taxonomy" id="48097"/>
    <lineage>
        <taxon>Eukaryota</taxon>
        <taxon>Fungi</taxon>
        <taxon>Dikarya</taxon>
        <taxon>Ascomycota</taxon>
        <taxon>Pezizomycotina</taxon>
        <taxon>Dothideomycetes</taxon>
        <taxon>Pleosporomycetidae</taxon>
        <taxon>Pleosporales</taxon>
        <taxon>Pleosporineae</taxon>
        <taxon>Pleosporaceae</taxon>
        <taxon>Alternaria</taxon>
        <taxon>Alternaria sect. Panax</taxon>
    </lineage>
</organism>
<protein>
    <submittedName>
        <fullName evidence="2">Uncharacterized protein</fullName>
    </submittedName>
</protein>
<keyword evidence="3" id="KW-1185">Reference proteome</keyword>
<dbReference type="EMBL" id="JAANER010000007">
    <property type="protein sequence ID" value="KAG9187657.1"/>
    <property type="molecule type" value="Genomic_DNA"/>
</dbReference>
<evidence type="ECO:0000313" key="3">
    <source>
        <dbReference type="Proteomes" id="UP001199106"/>
    </source>
</evidence>
<dbReference type="AlphaFoldDB" id="A0AAD4FCR0"/>
<proteinExistence type="predicted"/>
<reference evidence="2" key="1">
    <citation type="submission" date="2021-07" db="EMBL/GenBank/DDBJ databases">
        <title>Genome Resource of American Ginseng Black Spot Pathogen Alternaria panax.</title>
        <authorList>
            <person name="Qiu C."/>
            <person name="Wang W."/>
            <person name="Liu Z."/>
        </authorList>
    </citation>
    <scope>NUCLEOTIDE SEQUENCE</scope>
    <source>
        <strain evidence="2">BNCC115425</strain>
    </source>
</reference>
<feature type="compositionally biased region" description="Polar residues" evidence="1">
    <location>
        <begin position="32"/>
        <end position="51"/>
    </location>
</feature>
<accession>A0AAD4FCR0</accession>
<name>A0AAD4FCR0_9PLEO</name>
<evidence type="ECO:0000256" key="1">
    <source>
        <dbReference type="SAM" id="MobiDB-lite"/>
    </source>
</evidence>
<sequence length="145" mass="16609">MENRGIPPYSELNTPEPQVASGSPAAIADSFVTPTSPASVSLDPTPQTSRVEASKDVTHNHVEADLQFKRRQQDLLVLTDLNDNSTLHWRPSWFKWDPFNKICWTLHNSPNVVIEKLPSTVPRSKDYYTRRIWHNGDRLTIYIKI</sequence>
<gene>
    <name evidence="2" type="ORF">G6011_05528</name>
</gene>
<evidence type="ECO:0000313" key="2">
    <source>
        <dbReference type="EMBL" id="KAG9187657.1"/>
    </source>
</evidence>
<dbReference type="Proteomes" id="UP001199106">
    <property type="component" value="Unassembled WGS sequence"/>
</dbReference>
<comment type="caution">
    <text evidence="2">The sequence shown here is derived from an EMBL/GenBank/DDBJ whole genome shotgun (WGS) entry which is preliminary data.</text>
</comment>
<feature type="region of interest" description="Disordered" evidence="1">
    <location>
        <begin position="1"/>
        <end position="57"/>
    </location>
</feature>